<accession>A0ABV3DGV7</accession>
<dbReference type="Gene3D" id="1.10.3210.10">
    <property type="entry name" value="Hypothetical protein af1432"/>
    <property type="match status" value="1"/>
</dbReference>
<organism evidence="1 2">
    <name type="scientific">Streptodolium elevatio</name>
    <dbReference type="NCBI Taxonomy" id="3157996"/>
    <lineage>
        <taxon>Bacteria</taxon>
        <taxon>Bacillati</taxon>
        <taxon>Actinomycetota</taxon>
        <taxon>Actinomycetes</taxon>
        <taxon>Kitasatosporales</taxon>
        <taxon>Streptomycetaceae</taxon>
        <taxon>Streptodolium</taxon>
    </lineage>
</organism>
<name>A0ABV3DGV7_9ACTN</name>
<keyword evidence="2" id="KW-1185">Reference proteome</keyword>
<dbReference type="EMBL" id="JBEZFP010000035">
    <property type="protein sequence ID" value="MEU8134998.1"/>
    <property type="molecule type" value="Genomic_DNA"/>
</dbReference>
<protein>
    <submittedName>
        <fullName evidence="1">Phosphohydrolase</fullName>
    </submittedName>
</protein>
<reference evidence="1 2" key="1">
    <citation type="submission" date="2024-06" db="EMBL/GenBank/DDBJ databases">
        <title>The Natural Products Discovery Center: Release of the First 8490 Sequenced Strains for Exploring Actinobacteria Biosynthetic Diversity.</title>
        <authorList>
            <person name="Kalkreuter E."/>
            <person name="Kautsar S.A."/>
            <person name="Yang D."/>
            <person name="Bader C.D."/>
            <person name="Teijaro C.N."/>
            <person name="Fluegel L."/>
            <person name="Davis C.M."/>
            <person name="Simpson J.R."/>
            <person name="Lauterbach L."/>
            <person name="Steele A.D."/>
            <person name="Gui C."/>
            <person name="Meng S."/>
            <person name="Li G."/>
            <person name="Viehrig K."/>
            <person name="Ye F."/>
            <person name="Su P."/>
            <person name="Kiefer A.F."/>
            <person name="Nichols A."/>
            <person name="Cepeda A.J."/>
            <person name="Yan W."/>
            <person name="Fan B."/>
            <person name="Jiang Y."/>
            <person name="Adhikari A."/>
            <person name="Zheng C.-J."/>
            <person name="Schuster L."/>
            <person name="Cowan T.M."/>
            <person name="Smanski M.J."/>
            <person name="Chevrette M.G."/>
            <person name="De Carvalho L.P.S."/>
            <person name="Shen B."/>
        </authorList>
    </citation>
    <scope>NUCLEOTIDE SEQUENCE [LARGE SCALE GENOMIC DNA]</scope>
    <source>
        <strain evidence="1 2">NPDC048946</strain>
    </source>
</reference>
<comment type="caution">
    <text evidence="1">The sequence shown here is derived from an EMBL/GenBank/DDBJ whole genome shotgun (WGS) entry which is preliminary data.</text>
</comment>
<proteinExistence type="predicted"/>
<gene>
    <name evidence="1" type="ORF">AB0C36_15960</name>
</gene>
<evidence type="ECO:0000313" key="2">
    <source>
        <dbReference type="Proteomes" id="UP001551482"/>
    </source>
</evidence>
<evidence type="ECO:0000313" key="1">
    <source>
        <dbReference type="EMBL" id="MEU8134998.1"/>
    </source>
</evidence>
<sequence length="155" mass="16379">MADQTSGTPAFALDDAVAIARRAHEGQLDKGGKPYIAHPLRVMRAVEAEGEWHQMAAVLHDVIEDTDVTAADLHGAGCPNPVVAAVIALSKLPGEPLEAGMARAAADPIALVVKRADIADNCSEARLGQLDEVTQTRLRAKYALSVALLEQYAPH</sequence>
<dbReference type="SUPFAM" id="SSF109604">
    <property type="entry name" value="HD-domain/PDEase-like"/>
    <property type="match status" value="1"/>
</dbReference>
<dbReference type="RefSeq" id="WP_358354158.1">
    <property type="nucleotide sequence ID" value="NZ_JBEZFP010000035.1"/>
</dbReference>
<dbReference type="Proteomes" id="UP001551482">
    <property type="component" value="Unassembled WGS sequence"/>
</dbReference>